<evidence type="ECO:0000313" key="2">
    <source>
        <dbReference type="EMBL" id="AZJ34268.1"/>
    </source>
</evidence>
<feature type="transmembrane region" description="Helical" evidence="1">
    <location>
        <begin position="7"/>
        <end position="26"/>
    </location>
</feature>
<keyword evidence="1" id="KW-0812">Transmembrane</keyword>
<proteinExistence type="predicted"/>
<keyword evidence="1" id="KW-0472">Membrane</keyword>
<sequence>MIKHKILMIFGSLLLLLLFIFPLWNITLEAPQYPTPLGMDIYIGKFADMHPHDIKNINLMNHYVGMKYIPETIPEFKIFPPVIIVMVILGVLIGLKANYKWYLRWLVLMTLLGIAGMYDFYLWEHNYGHNLDPKAIMKFTNPDGSVMGFQPPLFGSKDILNFRAHSYPRFGAYAMFIGMFLTFIAYLVGKKNQKVNYK</sequence>
<dbReference type="RefSeq" id="WP_125066119.1">
    <property type="nucleotide sequence ID" value="NZ_CP032548.1"/>
</dbReference>
<evidence type="ECO:0000256" key="1">
    <source>
        <dbReference type="SAM" id="Phobius"/>
    </source>
</evidence>
<accession>A0A3S8R3T2</accession>
<keyword evidence="3" id="KW-1185">Reference proteome</keyword>
<dbReference type="AlphaFoldDB" id="A0A3S8R3T2"/>
<evidence type="ECO:0000313" key="3">
    <source>
        <dbReference type="Proteomes" id="UP000274593"/>
    </source>
</evidence>
<name>A0A3S8R3T2_9FLAO</name>
<reference evidence="2 3" key="1">
    <citation type="submission" date="2018-09" db="EMBL/GenBank/DDBJ databases">
        <title>Insights into the microbiota of Asian seabass (Lates calcarifer) with tenacibaculosis symptoms and description of sp. nov. Tenacibaculum singaporense.</title>
        <authorList>
            <person name="Miyake S."/>
            <person name="Soh M."/>
            <person name="Azman M.N."/>
            <person name="Ngoh S.Y."/>
            <person name="Orban L."/>
        </authorList>
    </citation>
    <scope>NUCLEOTIDE SEQUENCE [LARGE SCALE GENOMIC DNA]</scope>
    <source>
        <strain evidence="2 3">DSM 106434</strain>
    </source>
</reference>
<feature type="transmembrane region" description="Helical" evidence="1">
    <location>
        <begin position="170"/>
        <end position="189"/>
    </location>
</feature>
<feature type="transmembrane region" description="Helical" evidence="1">
    <location>
        <begin position="102"/>
        <end position="123"/>
    </location>
</feature>
<keyword evidence="1" id="KW-1133">Transmembrane helix</keyword>
<dbReference type="EMBL" id="CP032548">
    <property type="protein sequence ID" value="AZJ34268.1"/>
    <property type="molecule type" value="Genomic_DNA"/>
</dbReference>
<dbReference type="Proteomes" id="UP000274593">
    <property type="component" value="Chromosome"/>
</dbReference>
<gene>
    <name evidence="2" type="ORF">D6T69_01485</name>
</gene>
<dbReference type="KEGG" id="tsig:D6T69_01485"/>
<organism evidence="2 3">
    <name type="scientific">Tenacibaculum singaporense</name>
    <dbReference type="NCBI Taxonomy" id="2358479"/>
    <lineage>
        <taxon>Bacteria</taxon>
        <taxon>Pseudomonadati</taxon>
        <taxon>Bacteroidota</taxon>
        <taxon>Flavobacteriia</taxon>
        <taxon>Flavobacteriales</taxon>
        <taxon>Flavobacteriaceae</taxon>
        <taxon>Tenacibaculum</taxon>
    </lineage>
</organism>
<protein>
    <recommendedName>
        <fullName evidence="4">Copper chaperone NosL</fullName>
    </recommendedName>
</protein>
<evidence type="ECO:0008006" key="4">
    <source>
        <dbReference type="Google" id="ProtNLM"/>
    </source>
</evidence>
<feature type="transmembrane region" description="Helical" evidence="1">
    <location>
        <begin position="78"/>
        <end position="95"/>
    </location>
</feature>